<name>A0A3N1GA07_9ACTN</name>
<evidence type="ECO:0000259" key="1">
    <source>
        <dbReference type="Pfam" id="PF09557"/>
    </source>
</evidence>
<protein>
    <submittedName>
        <fullName evidence="2">Uncharacterized protein DUF2382</fullName>
    </submittedName>
</protein>
<evidence type="ECO:0000313" key="2">
    <source>
        <dbReference type="EMBL" id="ROP27075.1"/>
    </source>
</evidence>
<reference evidence="2 3" key="1">
    <citation type="journal article" date="2015" name="Stand. Genomic Sci.">
        <title>Genomic Encyclopedia of Bacterial and Archaeal Type Strains, Phase III: the genomes of soil and plant-associated and newly described type strains.</title>
        <authorList>
            <person name="Whitman W.B."/>
            <person name="Woyke T."/>
            <person name="Klenk H.P."/>
            <person name="Zhou Y."/>
            <person name="Lilburn T.G."/>
            <person name="Beck B.J."/>
            <person name="De Vos P."/>
            <person name="Vandamme P."/>
            <person name="Eisen J.A."/>
            <person name="Garrity G."/>
            <person name="Hugenholtz P."/>
            <person name="Kyrpides N.C."/>
        </authorList>
    </citation>
    <scope>NUCLEOTIDE SEQUENCE [LARGE SCALE GENOMIC DNA]</scope>
    <source>
        <strain evidence="2 3">CECT 7306</strain>
    </source>
</reference>
<dbReference type="PANTHER" id="PTHR38463:SF1">
    <property type="entry name" value="STRESS RESPONSE PROTEIN YSNF"/>
    <property type="match status" value="1"/>
</dbReference>
<dbReference type="EMBL" id="RJKN01000008">
    <property type="protein sequence ID" value="ROP27075.1"/>
    <property type="molecule type" value="Genomic_DNA"/>
</dbReference>
<sequence length="131" mass="14673">MQDASRPSEAVVTVSEERAVSRLVRVPVERVRVRTRVVTEVVRVDVEVRRQELVVERVPVDEDEARAAATTDLGEPEEVVVVLHEEVPVVTTETRPVERVTVRARRVESTTPVTVDLSREVVEVEQDAGRG</sequence>
<feature type="domain" description="DUF2382" evidence="1">
    <location>
        <begin position="13"/>
        <end position="124"/>
    </location>
</feature>
<dbReference type="Proteomes" id="UP000276232">
    <property type="component" value="Unassembled WGS sequence"/>
</dbReference>
<dbReference type="InterPro" id="IPR052967">
    <property type="entry name" value="Stress_Response_Assoc"/>
</dbReference>
<dbReference type="InParanoid" id="A0A3N1GA07"/>
<organism evidence="2 3">
    <name type="scientific">Pseudokineococcus lusitanus</name>
    <dbReference type="NCBI Taxonomy" id="763993"/>
    <lineage>
        <taxon>Bacteria</taxon>
        <taxon>Bacillati</taxon>
        <taxon>Actinomycetota</taxon>
        <taxon>Actinomycetes</taxon>
        <taxon>Kineosporiales</taxon>
        <taxon>Kineosporiaceae</taxon>
        <taxon>Pseudokineococcus</taxon>
    </lineage>
</organism>
<proteinExistence type="predicted"/>
<dbReference type="AlphaFoldDB" id="A0A3N1GA07"/>
<gene>
    <name evidence="2" type="ORF">EDC03_3003</name>
</gene>
<dbReference type="InterPro" id="IPR019060">
    <property type="entry name" value="DUF2382"/>
</dbReference>
<accession>A0A3N1GA07</accession>
<comment type="caution">
    <text evidence="2">The sequence shown here is derived from an EMBL/GenBank/DDBJ whole genome shotgun (WGS) entry which is preliminary data.</text>
</comment>
<evidence type="ECO:0000313" key="3">
    <source>
        <dbReference type="Proteomes" id="UP000276232"/>
    </source>
</evidence>
<keyword evidence="3" id="KW-1185">Reference proteome</keyword>
<dbReference type="RefSeq" id="WP_158674329.1">
    <property type="nucleotide sequence ID" value="NZ_RJKN01000008.1"/>
</dbReference>
<dbReference type="PANTHER" id="PTHR38463">
    <property type="entry name" value="STRESS RESPONSE PROTEIN YSNF"/>
    <property type="match status" value="1"/>
</dbReference>
<dbReference type="Pfam" id="PF09557">
    <property type="entry name" value="DUF2382"/>
    <property type="match status" value="1"/>
</dbReference>